<gene>
    <name evidence="3" type="primary">WBGene00102468</name>
</gene>
<feature type="binding site" evidence="2">
    <location>
        <position position="600"/>
    </location>
    <ligand>
        <name>L-glutamate</name>
        <dbReference type="ChEBI" id="CHEBI:29985"/>
    </ligand>
</feature>
<organism evidence="3 4">
    <name type="scientific">Pristionchus pacificus</name>
    <name type="common">Parasitic nematode worm</name>
    <dbReference type="NCBI Taxonomy" id="54126"/>
    <lineage>
        <taxon>Eukaryota</taxon>
        <taxon>Metazoa</taxon>
        <taxon>Ecdysozoa</taxon>
        <taxon>Nematoda</taxon>
        <taxon>Chromadorea</taxon>
        <taxon>Rhabditida</taxon>
        <taxon>Rhabditina</taxon>
        <taxon>Diplogasteromorpha</taxon>
        <taxon>Diplogasteroidea</taxon>
        <taxon>Neodiplogasteridae</taxon>
        <taxon>Pristionchus</taxon>
    </lineage>
</organism>
<accession>A0A8R1YFA3</accession>
<dbReference type="GO" id="GO:0036374">
    <property type="term" value="F:glutathione hydrolase activity"/>
    <property type="evidence" value="ECO:0000318"/>
    <property type="project" value="GO_Central"/>
</dbReference>
<dbReference type="FunFam" id="3.60.20.40:FF:000009">
    <property type="entry name" value="Predicted protein"/>
    <property type="match status" value="1"/>
</dbReference>
<evidence type="ECO:0000313" key="3">
    <source>
        <dbReference type="EnsemblMetazoa" id="PPA12914.1"/>
    </source>
</evidence>
<dbReference type="OrthoDB" id="1081007at2759"/>
<dbReference type="GO" id="GO:0006751">
    <property type="term" value="P:glutathione catabolic process"/>
    <property type="evidence" value="ECO:0000318"/>
    <property type="project" value="GO_Central"/>
</dbReference>
<name>A0A2A6C1F8_PRIPA</name>
<dbReference type="InterPro" id="IPR029055">
    <property type="entry name" value="Ntn_hydrolases_N"/>
</dbReference>
<evidence type="ECO:0000313" key="4">
    <source>
        <dbReference type="Proteomes" id="UP000005239"/>
    </source>
</evidence>
<dbReference type="Pfam" id="PF01019">
    <property type="entry name" value="G_glu_transpept"/>
    <property type="match status" value="1"/>
</dbReference>
<evidence type="ECO:0000256" key="2">
    <source>
        <dbReference type="PIRSR" id="PIRSR600101-2"/>
    </source>
</evidence>
<keyword evidence="4" id="KW-1185">Reference proteome</keyword>
<dbReference type="Gene3D" id="3.60.20.40">
    <property type="match status" value="1"/>
</dbReference>
<feature type="binding site" evidence="2">
    <location>
        <position position="238"/>
    </location>
    <ligand>
        <name>L-glutamate</name>
        <dbReference type="ChEBI" id="CHEBI:29985"/>
    </ligand>
</feature>
<dbReference type="InterPro" id="IPR000101">
    <property type="entry name" value="GGT_peptidase"/>
</dbReference>
<dbReference type="SUPFAM" id="SSF56235">
    <property type="entry name" value="N-terminal nucleophile aminohydrolases (Ntn hydrolases)"/>
    <property type="match status" value="1"/>
</dbReference>
<sequence length="699" mass="76482">MGNEEKLTSFGEPSRRPDMSHMCMVVQAVIIFILLSAFVLYVFSPRSLAPAPSSFTPPAVPSYIVNIANSALFSPVSPSQPAAPVVVYPPPPPYLLVRQCARMCKIKAEVKQSPSQPAAAPAIAGIYPRPPLRPVVNHPEEYQPAFLLDVKDAKQPSADYHSHTMLGKFRKAAVVSDHGICSEIGRSILTRGGNAVDASIATLICVGATNPQSSGIGGGFFMQFYEKETGTCTTINAREKAPNNTDVKEYEKEKWISSYGWKAIGVPGEIKGFWRAFKKFGSGRFGAGRNANRVAWKDLLVPTIKLCREGIPVSEYLASILTAETAAVYKTDEIREMFMNPATKRFYKEGEIMRRPKLAKTLQRLADAKDPVVLFYEGDMADTIIKEIQENGGYMTKEDLEDFEPKIHDGLTSSISSSLTQCGLPPPSGWIVTQLISSTRSHVAARTSTLTLLGDPIEPYKDDIKRLIAELTDPSAAKKFAAKIRDEGPQDDKVYGAQGYVKEDHGTSHVSVIDEQGNAVAVTSSINLWLGARVASSLGIIWNDQMDDFGVPGVTNGFGFEPSKENLIAPGKIPMSSMSPTIIYSNKDNQVRVVVGTTGGSKIIQGVASVVVRSLLFNQTIKEAIDAPQIFNQMQPDIVQYEKDFTEHIIAGLRAKGHTLQEEKNMRSTTHALFVDEATKYIYANSDKRSAVHMHPDGY</sequence>
<reference evidence="3" key="2">
    <citation type="submission" date="2022-06" db="UniProtKB">
        <authorList>
            <consortium name="EnsemblMetazoa"/>
        </authorList>
    </citation>
    <scope>IDENTIFICATION</scope>
    <source>
        <strain evidence="3">PS312</strain>
    </source>
</reference>
<protein>
    <submittedName>
        <fullName evidence="3">Uncharacterized protein</fullName>
    </submittedName>
</protein>
<dbReference type="Proteomes" id="UP000005239">
    <property type="component" value="Unassembled WGS sequence"/>
</dbReference>
<feature type="active site" description="Nucleophile" evidence="1">
    <location>
        <position position="507"/>
    </location>
</feature>
<dbReference type="PANTHER" id="PTHR11686">
    <property type="entry name" value="GAMMA GLUTAMYL TRANSPEPTIDASE"/>
    <property type="match status" value="1"/>
</dbReference>
<feature type="binding site" evidence="2">
    <location>
        <begin position="576"/>
        <end position="577"/>
    </location>
    <ligand>
        <name>L-glutamate</name>
        <dbReference type="ChEBI" id="CHEBI:29985"/>
    </ligand>
</feature>
<dbReference type="InterPro" id="IPR043137">
    <property type="entry name" value="GGT_ssub_C"/>
</dbReference>
<proteinExistence type="predicted"/>
<reference evidence="4" key="1">
    <citation type="journal article" date="2008" name="Nat. Genet.">
        <title>The Pristionchus pacificus genome provides a unique perspective on nematode lifestyle and parasitism.</title>
        <authorList>
            <person name="Dieterich C."/>
            <person name="Clifton S.W."/>
            <person name="Schuster L.N."/>
            <person name="Chinwalla A."/>
            <person name="Delehaunty K."/>
            <person name="Dinkelacker I."/>
            <person name="Fulton L."/>
            <person name="Fulton R."/>
            <person name="Godfrey J."/>
            <person name="Minx P."/>
            <person name="Mitreva M."/>
            <person name="Roeseler W."/>
            <person name="Tian H."/>
            <person name="Witte H."/>
            <person name="Yang S.P."/>
            <person name="Wilson R.K."/>
            <person name="Sommer R.J."/>
        </authorList>
    </citation>
    <scope>NUCLEOTIDE SEQUENCE [LARGE SCALE GENOMIC DNA]</scope>
    <source>
        <strain evidence="4">PS312</strain>
    </source>
</reference>
<feature type="binding site" evidence="2">
    <location>
        <position position="548"/>
    </location>
    <ligand>
        <name>L-glutamate</name>
        <dbReference type="ChEBI" id="CHEBI:29985"/>
    </ligand>
</feature>
<evidence type="ECO:0000256" key="1">
    <source>
        <dbReference type="PIRSR" id="PIRSR600101-1"/>
    </source>
</evidence>
<dbReference type="PANTHER" id="PTHR11686:SF9">
    <property type="entry name" value="RE13973P"/>
    <property type="match status" value="1"/>
</dbReference>
<feature type="binding site" evidence="2">
    <location>
        <begin position="525"/>
        <end position="527"/>
    </location>
    <ligand>
        <name>L-glutamate</name>
        <dbReference type="ChEBI" id="CHEBI:29985"/>
    </ligand>
</feature>
<dbReference type="PRINTS" id="PR01210">
    <property type="entry name" value="GGTRANSPTASE"/>
</dbReference>
<dbReference type="AlphaFoldDB" id="A0A2A6C1F8"/>
<dbReference type="GO" id="GO:0005886">
    <property type="term" value="C:plasma membrane"/>
    <property type="evidence" value="ECO:0000318"/>
    <property type="project" value="GO_Central"/>
</dbReference>
<accession>A0A2A6C1F8</accession>
<dbReference type="EnsemblMetazoa" id="PPA12914.1">
    <property type="protein sequence ID" value="PPA12914.1"/>
    <property type="gene ID" value="WBGene00102468"/>
</dbReference>